<dbReference type="Pfam" id="PF12728">
    <property type="entry name" value="HTH_17"/>
    <property type="match status" value="1"/>
</dbReference>
<organism evidence="3 4">
    <name type="scientific">Sorangium cellulosum</name>
    <name type="common">Polyangium cellulosum</name>
    <dbReference type="NCBI Taxonomy" id="56"/>
    <lineage>
        <taxon>Bacteria</taxon>
        <taxon>Pseudomonadati</taxon>
        <taxon>Myxococcota</taxon>
        <taxon>Polyangia</taxon>
        <taxon>Polyangiales</taxon>
        <taxon>Polyangiaceae</taxon>
        <taxon>Sorangium</taxon>
    </lineage>
</organism>
<comment type="caution">
    <text evidence="3">The sequence shown here is derived from an EMBL/GenBank/DDBJ whole genome shotgun (WGS) entry which is preliminary data.</text>
</comment>
<proteinExistence type="predicted"/>
<evidence type="ECO:0000313" key="4">
    <source>
        <dbReference type="Proteomes" id="UP000075604"/>
    </source>
</evidence>
<feature type="region of interest" description="Disordered" evidence="1">
    <location>
        <begin position="1"/>
        <end position="34"/>
    </location>
</feature>
<dbReference type="SUPFAM" id="SSF46955">
    <property type="entry name" value="Putative DNA-binding domain"/>
    <property type="match status" value="1"/>
</dbReference>
<dbReference type="Proteomes" id="UP000075604">
    <property type="component" value="Unassembled WGS sequence"/>
</dbReference>
<dbReference type="AlphaFoldDB" id="A0A150PQ01"/>
<evidence type="ECO:0000313" key="3">
    <source>
        <dbReference type="EMBL" id="KYF57775.1"/>
    </source>
</evidence>
<protein>
    <recommendedName>
        <fullName evidence="2">Helix-turn-helix domain-containing protein</fullName>
    </recommendedName>
</protein>
<dbReference type="EMBL" id="JELX01001754">
    <property type="protein sequence ID" value="KYF57775.1"/>
    <property type="molecule type" value="Genomic_DNA"/>
</dbReference>
<accession>A0A150PQ01</accession>
<sequence>MTRDIRGDARPADAPDTPAAPPTGTRAMTGPTTRNELPLLLTADEVATLLRTTRKAVYAMAERAALPGAVRIGRRLLVHRDDLLRWLDERRAPSPGRTRR</sequence>
<evidence type="ECO:0000259" key="2">
    <source>
        <dbReference type="Pfam" id="PF12728"/>
    </source>
</evidence>
<evidence type="ECO:0000256" key="1">
    <source>
        <dbReference type="SAM" id="MobiDB-lite"/>
    </source>
</evidence>
<name>A0A150PQ01_SORCE</name>
<dbReference type="InterPro" id="IPR010093">
    <property type="entry name" value="SinI_DNA-bd"/>
</dbReference>
<dbReference type="InterPro" id="IPR041657">
    <property type="entry name" value="HTH_17"/>
</dbReference>
<reference evidence="3 4" key="1">
    <citation type="submission" date="2014-02" db="EMBL/GenBank/DDBJ databases">
        <title>The small core and large imbalanced accessory genome model reveals a collaborative survival strategy of Sorangium cellulosum strains in nature.</title>
        <authorList>
            <person name="Han K."/>
            <person name="Peng R."/>
            <person name="Blom J."/>
            <person name="Li Y.-Z."/>
        </authorList>
    </citation>
    <scope>NUCLEOTIDE SEQUENCE [LARGE SCALE GENOMIC DNA]</scope>
    <source>
        <strain evidence="3 4">So0157-18</strain>
    </source>
</reference>
<gene>
    <name evidence="3" type="ORF">BE04_39450</name>
</gene>
<feature type="domain" description="Helix-turn-helix" evidence="2">
    <location>
        <begin position="40"/>
        <end position="91"/>
    </location>
</feature>
<feature type="compositionally biased region" description="Low complexity" evidence="1">
    <location>
        <begin position="14"/>
        <end position="33"/>
    </location>
</feature>
<dbReference type="InterPro" id="IPR009061">
    <property type="entry name" value="DNA-bd_dom_put_sf"/>
</dbReference>
<dbReference type="GO" id="GO:0003677">
    <property type="term" value="F:DNA binding"/>
    <property type="evidence" value="ECO:0007669"/>
    <property type="project" value="InterPro"/>
</dbReference>
<feature type="compositionally biased region" description="Basic and acidic residues" evidence="1">
    <location>
        <begin position="1"/>
        <end position="13"/>
    </location>
</feature>
<dbReference type="NCBIfam" id="TIGR01764">
    <property type="entry name" value="excise"/>
    <property type="match status" value="1"/>
</dbReference>